<protein>
    <submittedName>
        <fullName evidence="2">Phytoene dehydrogenase and related proteins</fullName>
    </submittedName>
</protein>
<feature type="compositionally biased region" description="Basic residues" evidence="1">
    <location>
        <begin position="340"/>
        <end position="349"/>
    </location>
</feature>
<feature type="compositionally biased region" description="Basic residues" evidence="1">
    <location>
        <begin position="40"/>
        <end position="61"/>
    </location>
</feature>
<feature type="non-terminal residue" evidence="2">
    <location>
        <position position="556"/>
    </location>
</feature>
<feature type="compositionally biased region" description="Basic residues" evidence="1">
    <location>
        <begin position="266"/>
        <end position="302"/>
    </location>
</feature>
<evidence type="ECO:0000256" key="1">
    <source>
        <dbReference type="SAM" id="MobiDB-lite"/>
    </source>
</evidence>
<gene>
    <name evidence="2" type="ORF">AVDCRST_MAG32-764</name>
</gene>
<feature type="compositionally biased region" description="Basic and acidic residues" evidence="1">
    <location>
        <begin position="543"/>
        <end position="556"/>
    </location>
</feature>
<name>A0A6J4N368_9ACTN</name>
<feature type="compositionally biased region" description="Low complexity" evidence="1">
    <location>
        <begin position="77"/>
        <end position="87"/>
    </location>
</feature>
<feature type="compositionally biased region" description="Basic residues" evidence="1">
    <location>
        <begin position="310"/>
        <end position="322"/>
    </location>
</feature>
<feature type="non-terminal residue" evidence="2">
    <location>
        <position position="1"/>
    </location>
</feature>
<dbReference type="EMBL" id="CADCUM010000033">
    <property type="protein sequence ID" value="CAA9371857.1"/>
    <property type="molecule type" value="Genomic_DNA"/>
</dbReference>
<feature type="compositionally biased region" description="Basic residues" evidence="1">
    <location>
        <begin position="459"/>
        <end position="470"/>
    </location>
</feature>
<feature type="compositionally biased region" description="Basic and acidic residues" evidence="1">
    <location>
        <begin position="212"/>
        <end position="224"/>
    </location>
</feature>
<dbReference type="AlphaFoldDB" id="A0A6J4N368"/>
<feature type="compositionally biased region" description="Low complexity" evidence="1">
    <location>
        <begin position="471"/>
        <end position="482"/>
    </location>
</feature>
<evidence type="ECO:0000313" key="2">
    <source>
        <dbReference type="EMBL" id="CAA9371857.1"/>
    </source>
</evidence>
<feature type="compositionally biased region" description="Basic residues" evidence="1">
    <location>
        <begin position="152"/>
        <end position="168"/>
    </location>
</feature>
<feature type="region of interest" description="Disordered" evidence="1">
    <location>
        <begin position="1"/>
        <end position="556"/>
    </location>
</feature>
<reference evidence="2" key="1">
    <citation type="submission" date="2020-02" db="EMBL/GenBank/DDBJ databases">
        <authorList>
            <person name="Meier V. D."/>
        </authorList>
    </citation>
    <scope>NUCLEOTIDE SEQUENCE</scope>
    <source>
        <strain evidence="2">AVDCRST_MAG32</strain>
    </source>
</reference>
<accession>A0A6J4N368</accession>
<organism evidence="2">
    <name type="scientific">uncultured Nocardioides sp</name>
    <dbReference type="NCBI Taxonomy" id="198441"/>
    <lineage>
        <taxon>Bacteria</taxon>
        <taxon>Bacillati</taxon>
        <taxon>Actinomycetota</taxon>
        <taxon>Actinomycetes</taxon>
        <taxon>Propionibacteriales</taxon>
        <taxon>Nocardioidaceae</taxon>
        <taxon>Nocardioides</taxon>
        <taxon>environmental samples</taxon>
    </lineage>
</organism>
<feature type="compositionally biased region" description="Basic residues" evidence="1">
    <location>
        <begin position="88"/>
        <end position="124"/>
    </location>
</feature>
<feature type="compositionally biased region" description="Low complexity" evidence="1">
    <location>
        <begin position="327"/>
        <end position="339"/>
    </location>
</feature>
<proteinExistence type="predicted"/>
<feature type="compositionally biased region" description="Basic residues" evidence="1">
    <location>
        <begin position="406"/>
        <end position="423"/>
    </location>
</feature>
<sequence>DPGGCGPGRRGHRRRPQRADGRQPPGGRRLVGARPGGPGHPRRRRTQRPRAAPRLRPRHVQRLLPPGRVLPHDRPSRPGVVRPAVGARPRRARAPHARRGVGHPPPRPRHHRRRPRAPAPRRRGGVAGALRDLGPDRAGARRRPHLTVPARPGRHPAARRPAPRRGPGHRPDAGDPGGVAGPAQVRRSGAGPADLRQRGARGHASGLARVGGLRDDPVDARADGRLPGAARRSAGAHRRPGRPPRGEGRAPGHRHRRLDGGGRGRPGGRRRHRARGPVRRPARRRRGRVGPRAVRAARRPRARPAPGGRGHARVRGGPRHGQGRLGAVGPDPVGVTTGVRPRHGARRRLGGGDDRVAGAGLLGPRPGAPVPADRADDGQRPDPLAGGDRVVLGLHPRPPARVDPRRRARRDHRALGPRRLRAVRRPDAGTPGGPRPRLRLAHPRPSGPRPPRAGGPQRQPHRRGRQRRHGTGPPAAGLPAGPRHARPSGDGDPRPLPRLGRGTPGRRGARLARGERRTGRTVAGPPRPGCERGPEQGQGRGDAPGDRSTARARDCV</sequence>